<dbReference type="InterPro" id="IPR023476">
    <property type="entry name" value="Pep_tRNA_hydro_II_dom_sf"/>
</dbReference>
<reference evidence="1" key="1">
    <citation type="journal article" date="2021" name="ISME J.">
        <title>Genomic evolution of the class Acidithiobacillia: deep-branching Proteobacteria living in extreme acidic conditions.</title>
        <authorList>
            <person name="Moya-Beltran A."/>
            <person name="Beard S."/>
            <person name="Rojas-Villalobos C."/>
            <person name="Issotta F."/>
            <person name="Gallardo Y."/>
            <person name="Ulloa R."/>
            <person name="Giaveno A."/>
            <person name="Degli Esposti M."/>
            <person name="Johnson D.B."/>
            <person name="Quatrini R."/>
        </authorList>
    </citation>
    <scope>NUCLEOTIDE SEQUENCE</scope>
    <source>
        <strain evidence="1">DSM 583</strain>
    </source>
</reference>
<accession>A0A8X8GBS5</accession>
<evidence type="ECO:0000313" key="2">
    <source>
        <dbReference type="Proteomes" id="UP000887300"/>
    </source>
</evidence>
<organism evidence="1 2">
    <name type="scientific">Acidithiobacillus ferridurans</name>
    <dbReference type="NCBI Taxonomy" id="1232575"/>
    <lineage>
        <taxon>Bacteria</taxon>
        <taxon>Pseudomonadati</taxon>
        <taxon>Pseudomonadota</taxon>
        <taxon>Acidithiobacillia</taxon>
        <taxon>Acidithiobacillales</taxon>
        <taxon>Acidithiobacillaceae</taxon>
        <taxon>Acidithiobacillus</taxon>
    </lineage>
</organism>
<proteinExistence type="predicted"/>
<evidence type="ECO:0000313" key="1">
    <source>
        <dbReference type="EMBL" id="MBU2723424.1"/>
    </source>
</evidence>
<sequence length="113" mass="12244">MTSATPYVYVLIRTDIPVAHQITQACHAALEVGFDHSRPQGPPVHLVTLAVKNIDALQDAQDRLSGAGIGYHLFFEPDEHDGAVMGHTALASAPVSGASRKLFSRYPLWRLLA</sequence>
<dbReference type="Proteomes" id="UP000887300">
    <property type="component" value="Unassembled WGS sequence"/>
</dbReference>
<dbReference type="RefSeq" id="WP_215886208.1">
    <property type="nucleotide sequence ID" value="NZ_CP134225.1"/>
</dbReference>
<comment type="caution">
    <text evidence="1">The sequence shown here is derived from an EMBL/GenBank/DDBJ whole genome shotgun (WGS) entry which is preliminary data.</text>
</comment>
<protein>
    <submittedName>
        <fullName evidence="1">Uncharacterized protein</fullName>
    </submittedName>
</protein>
<name>A0A8X8GBS5_ACIFI</name>
<dbReference type="SUPFAM" id="SSF102462">
    <property type="entry name" value="Peptidyl-tRNA hydrolase II"/>
    <property type="match status" value="1"/>
</dbReference>
<dbReference type="EMBL" id="JABBHS010000276">
    <property type="protein sequence ID" value="MBU2723424.1"/>
    <property type="molecule type" value="Genomic_DNA"/>
</dbReference>
<gene>
    <name evidence="1" type="ORF">HF568_09465</name>
</gene>
<dbReference type="AlphaFoldDB" id="A0A8X8GBS5"/>